<evidence type="ECO:0000256" key="1">
    <source>
        <dbReference type="SAM" id="MobiDB-lite"/>
    </source>
</evidence>
<keyword evidence="3" id="KW-1185">Reference proteome</keyword>
<feature type="compositionally biased region" description="Polar residues" evidence="1">
    <location>
        <begin position="1"/>
        <end position="36"/>
    </location>
</feature>
<comment type="caution">
    <text evidence="2">The sequence shown here is derived from an EMBL/GenBank/DDBJ whole genome shotgun (WGS) entry which is preliminary data.</text>
</comment>
<feature type="region of interest" description="Disordered" evidence="1">
    <location>
        <begin position="1"/>
        <end position="41"/>
    </location>
</feature>
<dbReference type="OrthoDB" id="10408615at2759"/>
<organism evidence="2 3">
    <name type="scientific">Candolleomyces aberdarensis</name>
    <dbReference type="NCBI Taxonomy" id="2316362"/>
    <lineage>
        <taxon>Eukaryota</taxon>
        <taxon>Fungi</taxon>
        <taxon>Dikarya</taxon>
        <taxon>Basidiomycota</taxon>
        <taxon>Agaricomycotina</taxon>
        <taxon>Agaricomycetes</taxon>
        <taxon>Agaricomycetidae</taxon>
        <taxon>Agaricales</taxon>
        <taxon>Agaricineae</taxon>
        <taxon>Psathyrellaceae</taxon>
        <taxon>Candolleomyces</taxon>
    </lineage>
</organism>
<dbReference type="EMBL" id="SDEE01000483">
    <property type="protein sequence ID" value="RXW16020.1"/>
    <property type="molecule type" value="Genomic_DNA"/>
</dbReference>
<name>A0A4Q2D8Y3_9AGAR</name>
<reference evidence="2 3" key="1">
    <citation type="submission" date="2019-01" db="EMBL/GenBank/DDBJ databases">
        <title>Draft genome sequence of Psathyrella aberdarensis IHI B618.</title>
        <authorList>
            <person name="Buettner E."/>
            <person name="Kellner H."/>
        </authorList>
    </citation>
    <scope>NUCLEOTIDE SEQUENCE [LARGE SCALE GENOMIC DNA]</scope>
    <source>
        <strain evidence="2 3">IHI B618</strain>
    </source>
</reference>
<dbReference type="Proteomes" id="UP000290288">
    <property type="component" value="Unassembled WGS sequence"/>
</dbReference>
<dbReference type="AlphaFoldDB" id="A0A4Q2D8Y3"/>
<evidence type="ECO:0000313" key="3">
    <source>
        <dbReference type="Proteomes" id="UP000290288"/>
    </source>
</evidence>
<protein>
    <submittedName>
        <fullName evidence="2">Uncharacterized protein</fullName>
    </submittedName>
</protein>
<sequence>MDSASINVSSADNSNSKDQASNGGSFCEPSNTNEDSTAVPLDEVKAGMEEIIERLKITDTTGPEWDPLRTWLKTISAELCLKVVEEAQFDEFLALYELEVTDPEAQGQSVLPVTSE</sequence>
<proteinExistence type="predicted"/>
<evidence type="ECO:0000313" key="2">
    <source>
        <dbReference type="EMBL" id="RXW16020.1"/>
    </source>
</evidence>
<accession>A0A4Q2D8Y3</accession>
<gene>
    <name evidence="2" type="ORF">EST38_g9835</name>
</gene>